<accession>Q6TVF8</accession>
<dbReference type="EMBL" id="AY386265">
    <property type="protein sequence ID" value="AAR98387.1"/>
    <property type="molecule type" value="Genomic_DNA"/>
</dbReference>
<evidence type="ECO:0000313" key="9">
    <source>
        <dbReference type="Proteomes" id="UP000136698"/>
    </source>
</evidence>
<evidence type="ECO:0000256" key="2">
    <source>
        <dbReference type="ARBA" id="ARBA00022844"/>
    </source>
</evidence>
<name>Q6TVF8_9POXV</name>
<dbReference type="KEGG" id="vg:2947878"/>
<evidence type="ECO:0000313" key="7">
    <source>
        <dbReference type="EMBL" id="AKC03456.1"/>
    </source>
</evidence>
<dbReference type="EMBL" id="KM875470">
    <property type="protein sequence ID" value="AKC03199.1"/>
    <property type="molecule type" value="Genomic_DNA"/>
</dbReference>
<dbReference type="Proteomes" id="UP000136698">
    <property type="component" value="Segment"/>
</dbReference>
<evidence type="ECO:0000313" key="6">
    <source>
        <dbReference type="EMBL" id="AKC03328.1"/>
    </source>
</evidence>
<dbReference type="GO" id="GO:0044423">
    <property type="term" value="C:virion component"/>
    <property type="evidence" value="ECO:0007669"/>
    <property type="project" value="UniProtKB-KW"/>
</dbReference>
<dbReference type="PIRSF" id="PIRSF015625">
    <property type="entry name" value="VAC_I1L"/>
    <property type="match status" value="1"/>
</dbReference>
<organism evidence="4 8">
    <name type="scientific">Bovine papular stomatitis virus</name>
    <dbReference type="NCBI Taxonomy" id="129727"/>
    <lineage>
        <taxon>Viruses</taxon>
        <taxon>Varidnaviria</taxon>
        <taxon>Bamfordvirae</taxon>
        <taxon>Nucleocytoviricota</taxon>
        <taxon>Pokkesviricetes</taxon>
        <taxon>Chitovirales</taxon>
        <taxon>Poxviridae</taxon>
        <taxon>Chordopoxvirinae</taxon>
        <taxon>Parapoxvirus</taxon>
        <taxon>Parapoxvirus bovinestomatitis</taxon>
    </lineage>
</organism>
<evidence type="ECO:0000256" key="1">
    <source>
        <dbReference type="ARBA" id="ARBA00004328"/>
    </source>
</evidence>
<evidence type="ECO:0000313" key="4">
    <source>
        <dbReference type="EMBL" id="AAR98387.1"/>
    </source>
</evidence>
<dbReference type="Proteomes" id="UP000104372">
    <property type="component" value="Segment"/>
</dbReference>
<gene>
    <name evidence="5" type="ORF">BVTX09c15_030</name>
    <name evidence="7" type="ORF">BVTX09c1_030</name>
    <name evidence="6" type="ORF">BVTX09c5_030</name>
</gene>
<reference evidence="9 10" key="2">
    <citation type="journal article" date="2015" name="Arch. Virol.">
        <title>Coinfection with multiple strains of bovine papular stomatitis virus.</title>
        <authorList>
            <person name="Huang T."/>
            <person name="Tulman E.R."/>
            <person name="Diel D.G."/>
            <person name="Khatiwada S."/>
            <person name="Sims W."/>
            <person name="Edwards J.F."/>
            <person name="Wen X."/>
            <person name="Kutish G.F."/>
            <person name="Rock D.L."/>
            <person name="Delhon G."/>
        </authorList>
    </citation>
    <scope>NUCLEOTIDE SEQUENCE [LARGE SCALE GENOMIC DNA]</scope>
    <source>
        <strain evidence="7">BV-TX09c1</strain>
        <strain evidence="5">BV-TX09c15</strain>
        <strain evidence="6">BV-TX09c5</strain>
    </source>
</reference>
<evidence type="ECO:0000313" key="10">
    <source>
        <dbReference type="Proteomes" id="UP000152300"/>
    </source>
</evidence>
<keyword evidence="2" id="KW-0946">Virion</keyword>
<protein>
    <submittedName>
        <fullName evidence="4 5">DNA-binding virion protein</fullName>
    </submittedName>
</protein>
<keyword evidence="3 4" id="KW-0238">DNA-binding</keyword>
<evidence type="ECO:0000313" key="5">
    <source>
        <dbReference type="EMBL" id="AKC03199.1"/>
    </source>
</evidence>
<evidence type="ECO:0000313" key="8">
    <source>
        <dbReference type="Proteomes" id="UP000104372"/>
    </source>
</evidence>
<dbReference type="RefSeq" id="NP_957939.1">
    <property type="nucleotide sequence ID" value="NC_005337.1"/>
</dbReference>
<dbReference type="EMBL" id="KM875471">
    <property type="protein sequence ID" value="AKC03328.1"/>
    <property type="molecule type" value="Genomic_DNA"/>
</dbReference>
<dbReference type="InterPro" id="IPR004969">
    <property type="entry name" value="Poxvirus_I1"/>
</dbReference>
<comment type="subcellular location">
    <subcellularLocation>
        <location evidence="1">Virion</location>
    </subcellularLocation>
</comment>
<proteinExistence type="predicted"/>
<dbReference type="EMBL" id="KM875472">
    <property type="protein sequence ID" value="AKC03456.1"/>
    <property type="molecule type" value="Genomic_DNA"/>
</dbReference>
<dbReference type="OrthoDB" id="6253at10239"/>
<evidence type="ECO:0000256" key="3">
    <source>
        <dbReference type="ARBA" id="ARBA00023125"/>
    </source>
</evidence>
<dbReference type="GO" id="GO:0003677">
    <property type="term" value="F:DNA binding"/>
    <property type="evidence" value="ECO:0007669"/>
    <property type="project" value="UniProtKB-KW"/>
</dbReference>
<reference evidence="4 8" key="1">
    <citation type="journal article" date="2004" name="J. Virol.">
        <title>Genomes of the parapoxviruses ORF virus and bovine papular stomatitis virus.</title>
        <authorList>
            <person name="Delhon G."/>
            <person name="Tulman E.R."/>
            <person name="Afonso C.L."/>
            <person name="Lu Z."/>
            <person name="de la Concha-Bermejillo A."/>
            <person name="Lehmkuhl H.D."/>
            <person name="Piccone M.E."/>
            <person name="Kutish G.F."/>
            <person name="Rock D.L."/>
        </authorList>
    </citation>
    <scope>NUCLEOTIDE SEQUENCE [LARGE SCALE GENOMIC DNA]</scope>
    <source>
        <strain evidence="4 8">BV-AR02</strain>
    </source>
</reference>
<sequence>MEEERLVFNKVNANVLKAYLCARISEIVDEMVDRRHMQKKKSAARRVELRIPVDLLHPAFVREFSLDSYKDGVLSSLVTSIVENNFFSSVDGKLVEGAERVLLLTPLETRILGCVPRESSLYIDVADVKALAGRLKSPPSCIECAGARYEIDARHVDDFINTALRDGLISLDERSSLKDSMYCVDEELLCAMRRRFMRSPQISMGLISRSRLHDYLMRAMTREEHRIYVGLKDPASATVLGLETVCLGDFTYVKYTALVSALSAAIDRCNKRMHEDVYVRLAHVVPENSRMNVTKLVDALTVPMTRMEQPVQGLSPVVSGDE</sequence>
<dbReference type="Proteomes" id="UP000152300">
    <property type="component" value="Segment"/>
</dbReference>
<dbReference type="Pfam" id="PF03289">
    <property type="entry name" value="Pox_I1"/>
    <property type="match status" value="1"/>
</dbReference>
<dbReference type="Proteomes" id="UP000163391">
    <property type="component" value="Segment"/>
</dbReference>
<keyword evidence="8" id="KW-1185">Reference proteome</keyword>